<dbReference type="HAMAP" id="MF_01821">
    <property type="entry name" value="Helicase_RapA"/>
    <property type="match status" value="1"/>
</dbReference>
<dbReference type="NCBIfam" id="NF003426">
    <property type="entry name" value="PRK04914.1"/>
    <property type="match status" value="1"/>
</dbReference>
<dbReference type="InterPro" id="IPR027417">
    <property type="entry name" value="P-loop_NTPase"/>
</dbReference>
<keyword evidence="6" id="KW-0238">DNA-binding</keyword>
<dbReference type="Gene3D" id="6.10.140.2230">
    <property type="match status" value="1"/>
</dbReference>
<evidence type="ECO:0000259" key="9">
    <source>
        <dbReference type="PROSITE" id="PS51192"/>
    </source>
</evidence>
<dbReference type="EMBL" id="UOFH01000253">
    <property type="protein sequence ID" value="VAW63604.1"/>
    <property type="molecule type" value="Genomic_DNA"/>
</dbReference>
<dbReference type="PROSITE" id="PS51194">
    <property type="entry name" value="HELICASE_CTER"/>
    <property type="match status" value="1"/>
</dbReference>
<name>A0A3B0Y4W4_9ZZZZ</name>
<dbReference type="Pfam" id="PF00176">
    <property type="entry name" value="SNF2-rel_dom"/>
    <property type="match status" value="1"/>
</dbReference>
<keyword evidence="5" id="KW-0805">Transcription regulation</keyword>
<evidence type="ECO:0000256" key="2">
    <source>
        <dbReference type="ARBA" id="ARBA00022801"/>
    </source>
</evidence>
<accession>A0A3B0Y4W4</accession>
<dbReference type="Pfam" id="PF12137">
    <property type="entry name" value="RapA_C"/>
    <property type="match status" value="1"/>
</dbReference>
<keyword evidence="3" id="KW-0347">Helicase</keyword>
<evidence type="ECO:0000256" key="7">
    <source>
        <dbReference type="ARBA" id="ARBA00023159"/>
    </source>
</evidence>
<dbReference type="InterPro" id="IPR023949">
    <property type="entry name" value="Helicase_RapA"/>
</dbReference>
<dbReference type="InterPro" id="IPR001650">
    <property type="entry name" value="Helicase_C-like"/>
</dbReference>
<evidence type="ECO:0000256" key="5">
    <source>
        <dbReference type="ARBA" id="ARBA00023015"/>
    </source>
</evidence>
<protein>
    <submittedName>
        <fullName evidence="11">RNA polymerase associated protein RapA</fullName>
    </submittedName>
</protein>
<dbReference type="Pfam" id="PF18337">
    <property type="entry name" value="Tudor_RapA"/>
    <property type="match status" value="1"/>
</dbReference>
<dbReference type="AlphaFoldDB" id="A0A3B0Y4W4"/>
<proteinExistence type="inferred from homology"/>
<organism evidence="11">
    <name type="scientific">hydrothermal vent metagenome</name>
    <dbReference type="NCBI Taxonomy" id="652676"/>
    <lineage>
        <taxon>unclassified sequences</taxon>
        <taxon>metagenomes</taxon>
        <taxon>ecological metagenomes</taxon>
    </lineage>
</organism>
<dbReference type="InterPro" id="IPR040765">
    <property type="entry name" value="Tudor_1_RapA"/>
</dbReference>
<dbReference type="CDD" id="cd18011">
    <property type="entry name" value="DEXDc_RapA"/>
    <property type="match status" value="1"/>
</dbReference>
<dbReference type="GO" id="GO:0003677">
    <property type="term" value="F:DNA binding"/>
    <property type="evidence" value="ECO:0007669"/>
    <property type="project" value="UniProtKB-KW"/>
</dbReference>
<evidence type="ECO:0000259" key="10">
    <source>
        <dbReference type="PROSITE" id="PS51194"/>
    </source>
</evidence>
<evidence type="ECO:0000256" key="6">
    <source>
        <dbReference type="ARBA" id="ARBA00023125"/>
    </source>
</evidence>
<evidence type="ECO:0000313" key="11">
    <source>
        <dbReference type="EMBL" id="VAW63604.1"/>
    </source>
</evidence>
<dbReference type="PANTHER" id="PTHR45766">
    <property type="entry name" value="DNA ANNEALING HELICASE AND ENDONUCLEASE ZRANB3 FAMILY MEMBER"/>
    <property type="match status" value="1"/>
</dbReference>
<gene>
    <name evidence="11" type="ORF">MNBD_GAMMA08-110</name>
</gene>
<dbReference type="InterPro" id="IPR014001">
    <property type="entry name" value="Helicase_ATP-bd"/>
</dbReference>
<keyword evidence="4" id="KW-0067">ATP-binding</keyword>
<dbReference type="PANTHER" id="PTHR45766:SF6">
    <property type="entry name" value="SWI_SNF-RELATED MATRIX-ASSOCIATED ACTIN-DEPENDENT REGULATOR OF CHROMATIN SUBFAMILY A-LIKE PROTEIN 1"/>
    <property type="match status" value="1"/>
</dbReference>
<sequence length="945" mass="108424">MSEFVVDQRWISDAELLMGLGTVIGVEHRTVSIIFHATGETRTYAKESAPLTRIQFNVGDEISDIHKRKLMVMDVFEEDALICYQVKNENGDLELLEEYDLNTSIQINKPLDRLINGQVDKNKWFELRYQTWQNQLKNYNNDISGLTGARTSLIPHQLYIANEVASRYAPRVLLADEVGLGKTIEACMILHQQISRGRAKRILIIVPDALIHQWLVELLRRFNLFFSIFDEERCIAITESTDFKNPFSAEQQILCSLNLFTENPDRFEQVLNNQWDLLIVDEAHHLEWAQNNVSEEYKLVEQLAAISNGLLLLTATPEQFGKESHFARLRLLDPNRFDDYEKFVQQEHQYQIIADLIEKISADEKLSDSLINHLVTFESHVDIELVKSGNISAKQKTDIIHHLLDCHGTGRVLFRNTRAAIQGFPERQVIPYPLTLPGEYDFNATENINQHLHPERLKSTDKNWTKFDPRVSWLVDLLSQHKTEKILLITHYAETAIELSLALKTQYGIASSVFHENLSIVDRDKRAADFADNETGVQILMCSEIGSEGRNFQFSHHLVLFDLPLNPDLLEQRIGRLDRIGQTRTINIHAPYFESTAQQRLFHWYHRALNAFNTTCPAGAEIFSANKDALINALNVQQYSTEEYESFVEKCKTEHTELNLEMHNGRDRLLEYSSCRKDIAKKIQTKIEHFEQSSQLKPYMNALFDCYGVNIEEHKTGSYIITPAEHMVGQFPGLSDDGMTVTFDRNVALSHDDMHFLSWDHPMVLNGIDMLLTHEMGNTSVCSIKSNDYPAGQLLIQTVHILNIEIPAEHQLDITSDQLQALPLLSTFTETGADISLQFNTKKFKSVAKPIAKQIVQLKENVIKKILADINNDITQHASEYMQSHYMPNLLILENEIDRLSALKLVNPQIREVEIDFFKSQLKGFNSALTNPFSRLDSIRLIITT</sequence>
<keyword evidence="8" id="KW-0804">Transcription</keyword>
<dbReference type="GO" id="GO:0005524">
    <property type="term" value="F:ATP binding"/>
    <property type="evidence" value="ECO:0007669"/>
    <property type="project" value="UniProtKB-KW"/>
</dbReference>
<dbReference type="PROSITE" id="PS51192">
    <property type="entry name" value="HELICASE_ATP_BIND_1"/>
    <property type="match status" value="1"/>
</dbReference>
<dbReference type="Gene3D" id="3.40.50.300">
    <property type="entry name" value="P-loop containing nucleotide triphosphate hydrolases"/>
    <property type="match status" value="1"/>
</dbReference>
<dbReference type="SUPFAM" id="SSF52540">
    <property type="entry name" value="P-loop containing nucleoside triphosphate hydrolases"/>
    <property type="match status" value="2"/>
</dbReference>
<dbReference type="InterPro" id="IPR049730">
    <property type="entry name" value="SNF2/RAD54-like_C"/>
</dbReference>
<feature type="domain" description="Helicase ATP-binding" evidence="9">
    <location>
        <begin position="163"/>
        <end position="335"/>
    </location>
</feature>
<dbReference type="Pfam" id="PF00271">
    <property type="entry name" value="Helicase_C"/>
    <property type="match status" value="1"/>
</dbReference>
<dbReference type="InterPro" id="IPR022737">
    <property type="entry name" value="RapA_C"/>
</dbReference>
<dbReference type="SMART" id="SM00487">
    <property type="entry name" value="DEXDc"/>
    <property type="match status" value="1"/>
</dbReference>
<evidence type="ECO:0000256" key="3">
    <source>
        <dbReference type="ARBA" id="ARBA00022806"/>
    </source>
</evidence>
<keyword evidence="7" id="KW-0010">Activator</keyword>
<dbReference type="InterPro" id="IPR040766">
    <property type="entry name" value="Tudor_2_RapA"/>
</dbReference>
<dbReference type="Gene3D" id="3.30.360.80">
    <property type="match status" value="1"/>
</dbReference>
<dbReference type="Gene3D" id="2.30.30.140">
    <property type="match status" value="1"/>
</dbReference>
<keyword evidence="1" id="KW-0547">Nucleotide-binding</keyword>
<dbReference type="Gene3D" id="6.10.140.1500">
    <property type="match status" value="1"/>
</dbReference>
<dbReference type="Gene3D" id="2.30.30.930">
    <property type="match status" value="1"/>
</dbReference>
<dbReference type="GO" id="GO:0016817">
    <property type="term" value="F:hydrolase activity, acting on acid anhydrides"/>
    <property type="evidence" value="ECO:0007669"/>
    <property type="project" value="InterPro"/>
</dbReference>
<dbReference type="InterPro" id="IPR038718">
    <property type="entry name" value="SNF2-like_sf"/>
</dbReference>
<dbReference type="CDD" id="cd18793">
    <property type="entry name" value="SF2_C_SNF"/>
    <property type="match status" value="1"/>
</dbReference>
<dbReference type="GO" id="GO:0004386">
    <property type="term" value="F:helicase activity"/>
    <property type="evidence" value="ECO:0007669"/>
    <property type="project" value="UniProtKB-KW"/>
</dbReference>
<dbReference type="GO" id="GO:0006355">
    <property type="term" value="P:regulation of DNA-templated transcription"/>
    <property type="evidence" value="ECO:0007669"/>
    <property type="project" value="InterPro"/>
</dbReference>
<evidence type="ECO:0000256" key="8">
    <source>
        <dbReference type="ARBA" id="ARBA00023163"/>
    </source>
</evidence>
<keyword evidence="2" id="KW-0378">Hydrolase</keyword>
<evidence type="ECO:0000256" key="1">
    <source>
        <dbReference type="ARBA" id="ARBA00022741"/>
    </source>
</evidence>
<dbReference type="InterPro" id="IPR000330">
    <property type="entry name" value="SNF2_N"/>
</dbReference>
<dbReference type="InterPro" id="IPR057342">
    <property type="entry name" value="DEXDc_RapA"/>
</dbReference>
<dbReference type="Pfam" id="PF18339">
    <property type="entry name" value="Tudor_1_RapA"/>
    <property type="match status" value="1"/>
</dbReference>
<dbReference type="SMART" id="SM00490">
    <property type="entry name" value="HELICc"/>
    <property type="match status" value="1"/>
</dbReference>
<reference evidence="11" key="1">
    <citation type="submission" date="2018-06" db="EMBL/GenBank/DDBJ databases">
        <authorList>
            <person name="Zhirakovskaya E."/>
        </authorList>
    </citation>
    <scope>NUCLEOTIDE SEQUENCE</scope>
</reference>
<feature type="domain" description="Helicase C-terminal" evidence="10">
    <location>
        <begin position="470"/>
        <end position="630"/>
    </location>
</feature>
<dbReference type="Gene3D" id="3.40.50.10810">
    <property type="entry name" value="Tandem AAA-ATPase domain"/>
    <property type="match status" value="1"/>
</dbReference>
<evidence type="ECO:0000256" key="4">
    <source>
        <dbReference type="ARBA" id="ARBA00022840"/>
    </source>
</evidence>